<organism evidence="2 3">
    <name type="scientific">Pedobacter psychroterrae</name>
    <dbReference type="NCBI Taxonomy" id="2530453"/>
    <lineage>
        <taxon>Bacteria</taxon>
        <taxon>Pseudomonadati</taxon>
        <taxon>Bacteroidota</taxon>
        <taxon>Sphingobacteriia</taxon>
        <taxon>Sphingobacteriales</taxon>
        <taxon>Sphingobacteriaceae</taxon>
        <taxon>Pedobacter</taxon>
    </lineage>
</organism>
<dbReference type="NCBIfam" id="TIGR02937">
    <property type="entry name" value="sigma70-ECF"/>
    <property type="match status" value="1"/>
</dbReference>
<dbReference type="InterPro" id="IPR013249">
    <property type="entry name" value="RNA_pol_sigma70_r4_t2"/>
</dbReference>
<evidence type="ECO:0000313" key="3">
    <source>
        <dbReference type="Proteomes" id="UP000293347"/>
    </source>
</evidence>
<dbReference type="OrthoDB" id="1097528at2"/>
<dbReference type="Pfam" id="PF08281">
    <property type="entry name" value="Sigma70_r4_2"/>
    <property type="match status" value="1"/>
</dbReference>
<dbReference type="InterPro" id="IPR013324">
    <property type="entry name" value="RNA_pol_sigma_r3/r4-like"/>
</dbReference>
<sequence length="92" mass="10708">MERMGFKTKTTVATILTTQEWLEFQEVKVRLQRLVDSMHEKCRLVYKLSREEGMSQKQIAEELNISENTVESHMGRALKTIKGGLKSFFLTL</sequence>
<dbReference type="GO" id="GO:0003677">
    <property type="term" value="F:DNA binding"/>
    <property type="evidence" value="ECO:0007669"/>
    <property type="project" value="InterPro"/>
</dbReference>
<keyword evidence="3" id="KW-1185">Reference proteome</keyword>
<comment type="caution">
    <text evidence="2">The sequence shown here is derived from an EMBL/GenBank/DDBJ whole genome shotgun (WGS) entry which is preliminary data.</text>
</comment>
<dbReference type="Proteomes" id="UP000293347">
    <property type="component" value="Unassembled WGS sequence"/>
</dbReference>
<dbReference type="GO" id="GO:0016987">
    <property type="term" value="F:sigma factor activity"/>
    <property type="evidence" value="ECO:0007669"/>
    <property type="project" value="InterPro"/>
</dbReference>
<dbReference type="GO" id="GO:0006352">
    <property type="term" value="P:DNA-templated transcription initiation"/>
    <property type="evidence" value="ECO:0007669"/>
    <property type="project" value="InterPro"/>
</dbReference>
<name>A0A4R0NHJ2_9SPHI</name>
<reference evidence="2 3" key="1">
    <citation type="submission" date="2019-02" db="EMBL/GenBank/DDBJ databases">
        <title>Pedobacter sp. RP-1-14 sp. nov., isolated from Arctic soil.</title>
        <authorList>
            <person name="Dahal R.H."/>
        </authorList>
    </citation>
    <scope>NUCLEOTIDE SEQUENCE [LARGE SCALE GENOMIC DNA]</scope>
    <source>
        <strain evidence="2 3">RP-1-14</strain>
    </source>
</reference>
<dbReference type="InterPro" id="IPR014284">
    <property type="entry name" value="RNA_pol_sigma-70_dom"/>
</dbReference>
<evidence type="ECO:0000259" key="1">
    <source>
        <dbReference type="Pfam" id="PF08281"/>
    </source>
</evidence>
<dbReference type="InterPro" id="IPR000792">
    <property type="entry name" value="Tscrpt_reg_LuxR_C"/>
</dbReference>
<dbReference type="CDD" id="cd06171">
    <property type="entry name" value="Sigma70_r4"/>
    <property type="match status" value="1"/>
</dbReference>
<gene>
    <name evidence="2" type="ORF">EZ437_15190</name>
</gene>
<proteinExistence type="predicted"/>
<dbReference type="InterPro" id="IPR036388">
    <property type="entry name" value="WH-like_DNA-bd_sf"/>
</dbReference>
<feature type="domain" description="RNA polymerase sigma factor 70 region 4 type 2" evidence="1">
    <location>
        <begin position="29"/>
        <end position="80"/>
    </location>
</feature>
<dbReference type="PRINTS" id="PR00038">
    <property type="entry name" value="HTHLUXR"/>
</dbReference>
<dbReference type="EMBL" id="SJSL01000004">
    <property type="protein sequence ID" value="TCD00061.1"/>
    <property type="molecule type" value="Genomic_DNA"/>
</dbReference>
<dbReference type="SUPFAM" id="SSF88659">
    <property type="entry name" value="Sigma3 and sigma4 domains of RNA polymerase sigma factors"/>
    <property type="match status" value="1"/>
</dbReference>
<evidence type="ECO:0000313" key="2">
    <source>
        <dbReference type="EMBL" id="TCD00061.1"/>
    </source>
</evidence>
<protein>
    <submittedName>
        <fullName evidence="2">Sigma-70 family RNA polymerase sigma factor</fullName>
    </submittedName>
</protein>
<dbReference type="RefSeq" id="WP_131596916.1">
    <property type="nucleotide sequence ID" value="NZ_SJSL01000004.1"/>
</dbReference>
<accession>A0A4R0NHJ2</accession>
<dbReference type="Gene3D" id="1.10.10.10">
    <property type="entry name" value="Winged helix-like DNA-binding domain superfamily/Winged helix DNA-binding domain"/>
    <property type="match status" value="1"/>
</dbReference>
<dbReference type="AlphaFoldDB" id="A0A4R0NHJ2"/>